<comment type="caution">
    <text evidence="5">Lacks conserved residue(s) required for the propagation of feature annotation.</text>
</comment>
<feature type="compositionally biased region" description="Polar residues" evidence="6">
    <location>
        <begin position="184"/>
        <end position="193"/>
    </location>
</feature>
<dbReference type="STRING" id="43335.A0A4U5PVU8"/>
<dbReference type="PROSITE" id="PS50985">
    <property type="entry name" value="GRAS"/>
    <property type="match status" value="1"/>
</dbReference>
<feature type="region of interest" description="Disordered" evidence="6">
    <location>
        <begin position="183"/>
        <end position="214"/>
    </location>
</feature>
<dbReference type="EMBL" id="RCHU01000567">
    <property type="protein sequence ID" value="TKS01530.1"/>
    <property type="molecule type" value="Genomic_DNA"/>
</dbReference>
<feature type="short sequence motif" description="VHIID" evidence="5">
    <location>
        <begin position="389"/>
        <end position="393"/>
    </location>
</feature>
<accession>A0A4U5PVU8</accession>
<evidence type="ECO:0000256" key="4">
    <source>
        <dbReference type="ARBA" id="ARBA00023242"/>
    </source>
</evidence>
<name>A0A4U5PVU8_POPAL</name>
<feature type="region of interest" description="VHIID" evidence="5">
    <location>
        <begin position="358"/>
        <end position="423"/>
    </location>
</feature>
<feature type="region of interest" description="Leucine repeat II (LRII)" evidence="5">
    <location>
        <begin position="439"/>
        <end position="471"/>
    </location>
</feature>
<evidence type="ECO:0000256" key="2">
    <source>
        <dbReference type="ARBA" id="ARBA00023015"/>
    </source>
</evidence>
<gene>
    <name evidence="7" type="ORF">D5086_0000172410</name>
</gene>
<evidence type="ECO:0000256" key="3">
    <source>
        <dbReference type="ARBA" id="ARBA00023163"/>
    </source>
</evidence>
<keyword evidence="3" id="KW-0804">Transcription</keyword>
<keyword evidence="4" id="KW-0539">Nucleus</keyword>
<dbReference type="InterPro" id="IPR005202">
    <property type="entry name" value="TF_GRAS"/>
</dbReference>
<dbReference type="AlphaFoldDB" id="A0A4U5PVU8"/>
<evidence type="ECO:0000256" key="6">
    <source>
        <dbReference type="SAM" id="MobiDB-lite"/>
    </source>
</evidence>
<feature type="region of interest" description="Leucine repeat I (LRI)" evidence="5">
    <location>
        <begin position="279"/>
        <end position="339"/>
    </location>
</feature>
<reference evidence="7" key="1">
    <citation type="submission" date="2018-10" db="EMBL/GenBank/DDBJ databases">
        <title>Population genomic analysis revealed the cold adaptation of white poplar.</title>
        <authorList>
            <person name="Liu Y.-J."/>
        </authorList>
    </citation>
    <scope>NUCLEOTIDE SEQUENCE [LARGE SCALE GENOMIC DNA]</scope>
    <source>
        <strain evidence="7">PAL-ZL1</strain>
    </source>
</reference>
<dbReference type="Pfam" id="PF03514">
    <property type="entry name" value="GRAS"/>
    <property type="match status" value="1"/>
</dbReference>
<feature type="region of interest" description="Disordered" evidence="6">
    <location>
        <begin position="100"/>
        <end position="124"/>
    </location>
</feature>
<evidence type="ECO:0000256" key="5">
    <source>
        <dbReference type="PROSITE-ProRule" id="PRU01191"/>
    </source>
</evidence>
<proteinExistence type="inferred from homology"/>
<comment type="similarity">
    <text evidence="5">Belongs to the GRAS family.</text>
</comment>
<comment type="caution">
    <text evidence="7">The sequence shown here is derived from an EMBL/GenBank/DDBJ whole genome shotgun (WGS) entry which is preliminary data.</text>
</comment>
<sequence>MVIESMDPPSNPTNLQAAADNPSLRSTSDGESPLDSETTDCYHAVLKYIHDILMEDGLGDKTCMLQDSLALQAAEKSLYDVIGEEYPSSSDHCPPCLIHSNESPDENFTPTRSVQSSVTQPFDSPESMPYLHVETQPFGQFNGVMGSANKSIPYSHSIKFSSMRNVSDPQELEREVMADRIQKNGRNYSSIQTRGRRNHQHDNNGYLEEGRSKKQSSVSESLHLELLDDTFLYNIENGGHIPCPLYGNPPSARSKRFLQSEQSAASDIRTRTLANKRETDLWTLLILCAQAAGSGDVKTASGKLKQIRQHSSPLGDANQRLAHYFANGLEARLAGTGMPLSGPITQSSTTAADILKAYELYVTICPFRKMTNLCANRTISRVVDKATSVHIIDFGISYGFQWPCFIYRHSLRPGRPTKIRVTGIELPQPGFRPAERVEETGRRLQRLADRMKVPFEYNAIAQKWETIQYEDLKIDRDRDEVIIVNCMYRLKNLPDDTMVVNSPRDAVLKLIKRINPDIFLHGVCNGSYNAPFFVTRFREALFHYSAFFDMLEATAPREDQERLLFEREMIGRDAINVIACEGTQRVERPEPYKQWHMRNLRIGFRQVPFHQSIIKRVKNVKHDYHKDFIVDEDGQWILLGWKGKIIHAMSAWKPVQE</sequence>
<feature type="compositionally biased region" description="Polar residues" evidence="6">
    <location>
        <begin position="106"/>
        <end position="122"/>
    </location>
</feature>
<dbReference type="GO" id="GO:0005634">
    <property type="term" value="C:nucleus"/>
    <property type="evidence" value="ECO:0007669"/>
    <property type="project" value="UniProtKB-SubCell"/>
</dbReference>
<dbReference type="PANTHER" id="PTHR31636">
    <property type="entry name" value="OSJNBA0084A10.13 PROTEIN-RELATED"/>
    <property type="match status" value="1"/>
</dbReference>
<organism evidence="7">
    <name type="scientific">Populus alba</name>
    <name type="common">White poplar</name>
    <dbReference type="NCBI Taxonomy" id="43335"/>
    <lineage>
        <taxon>Eukaryota</taxon>
        <taxon>Viridiplantae</taxon>
        <taxon>Streptophyta</taxon>
        <taxon>Embryophyta</taxon>
        <taxon>Tracheophyta</taxon>
        <taxon>Spermatophyta</taxon>
        <taxon>Magnoliopsida</taxon>
        <taxon>eudicotyledons</taxon>
        <taxon>Gunneridae</taxon>
        <taxon>Pentapetalae</taxon>
        <taxon>rosids</taxon>
        <taxon>fabids</taxon>
        <taxon>Malpighiales</taxon>
        <taxon>Salicaceae</taxon>
        <taxon>Saliceae</taxon>
        <taxon>Populus</taxon>
    </lineage>
</organism>
<protein>
    <submittedName>
        <fullName evidence="7">Scarecrow-like protein 14</fullName>
    </submittedName>
</protein>
<feature type="region of interest" description="SAW" evidence="5">
    <location>
        <begin position="579"/>
        <end position="653"/>
    </location>
</feature>
<evidence type="ECO:0000313" key="7">
    <source>
        <dbReference type="EMBL" id="TKS01530.1"/>
    </source>
</evidence>
<comment type="subcellular location">
    <subcellularLocation>
        <location evidence="1">Nucleus</location>
    </subcellularLocation>
</comment>
<evidence type="ECO:0000256" key="1">
    <source>
        <dbReference type="ARBA" id="ARBA00004123"/>
    </source>
</evidence>
<feature type="region of interest" description="Disordered" evidence="6">
    <location>
        <begin position="1"/>
        <end position="37"/>
    </location>
</feature>
<keyword evidence="2" id="KW-0805">Transcription regulation</keyword>